<evidence type="ECO:0000256" key="1">
    <source>
        <dbReference type="SAM" id="Phobius"/>
    </source>
</evidence>
<evidence type="ECO:0000313" key="4">
    <source>
        <dbReference type="Proteomes" id="UP000614216"/>
    </source>
</evidence>
<dbReference type="AlphaFoldDB" id="A0A937FXA6"/>
<dbReference type="EMBL" id="JAEUGD010000030">
    <property type="protein sequence ID" value="MBL6446427.1"/>
    <property type="molecule type" value="Genomic_DNA"/>
</dbReference>
<organism evidence="3 4">
    <name type="scientific">Fulvivirga marina</name>
    <dbReference type="NCBI Taxonomy" id="2494733"/>
    <lineage>
        <taxon>Bacteria</taxon>
        <taxon>Pseudomonadati</taxon>
        <taxon>Bacteroidota</taxon>
        <taxon>Cytophagia</taxon>
        <taxon>Cytophagales</taxon>
        <taxon>Fulvivirgaceae</taxon>
        <taxon>Fulvivirga</taxon>
    </lineage>
</organism>
<proteinExistence type="predicted"/>
<keyword evidence="1" id="KW-0472">Membrane</keyword>
<keyword evidence="1" id="KW-0812">Transmembrane</keyword>
<sequence>MWHMYEGHFWGMHWIWWILWIILIFWIFATPWSIPGQRKKNDSPLEILKRRYASGEISTEEYQERKQLLENG</sequence>
<protein>
    <submittedName>
        <fullName evidence="3">SHOCT domain-containing protein</fullName>
    </submittedName>
</protein>
<feature type="domain" description="SHOCT" evidence="2">
    <location>
        <begin position="44"/>
        <end position="69"/>
    </location>
</feature>
<dbReference type="Pfam" id="PF09851">
    <property type="entry name" value="SHOCT"/>
    <property type="match status" value="1"/>
</dbReference>
<accession>A0A937FXA6</accession>
<dbReference type="InterPro" id="IPR018649">
    <property type="entry name" value="SHOCT"/>
</dbReference>
<keyword evidence="4" id="KW-1185">Reference proteome</keyword>
<comment type="caution">
    <text evidence="3">The sequence shown here is derived from an EMBL/GenBank/DDBJ whole genome shotgun (WGS) entry which is preliminary data.</text>
</comment>
<dbReference type="Proteomes" id="UP000614216">
    <property type="component" value="Unassembled WGS sequence"/>
</dbReference>
<evidence type="ECO:0000259" key="2">
    <source>
        <dbReference type="Pfam" id="PF09851"/>
    </source>
</evidence>
<gene>
    <name evidence="3" type="ORF">JMN32_08915</name>
</gene>
<name>A0A937FXA6_9BACT</name>
<reference evidence="3" key="1">
    <citation type="submission" date="2021-01" db="EMBL/GenBank/DDBJ databases">
        <title>Fulvivirga kasyanovii gen. nov., sp nov., a novel member of the phylum Bacteroidetes isolated from seawater in a mussel farm.</title>
        <authorList>
            <person name="Zhao L.-H."/>
            <person name="Wang Z.-J."/>
        </authorList>
    </citation>
    <scope>NUCLEOTIDE SEQUENCE</scope>
    <source>
        <strain evidence="3">29W222</strain>
    </source>
</reference>
<evidence type="ECO:0000313" key="3">
    <source>
        <dbReference type="EMBL" id="MBL6446427.1"/>
    </source>
</evidence>
<keyword evidence="1" id="KW-1133">Transmembrane helix</keyword>
<feature type="transmembrane region" description="Helical" evidence="1">
    <location>
        <begin position="14"/>
        <end position="34"/>
    </location>
</feature>